<organism evidence="1 2">
    <name type="scientific">Botryosphaeria dothidea</name>
    <dbReference type="NCBI Taxonomy" id="55169"/>
    <lineage>
        <taxon>Eukaryota</taxon>
        <taxon>Fungi</taxon>
        <taxon>Dikarya</taxon>
        <taxon>Ascomycota</taxon>
        <taxon>Pezizomycotina</taxon>
        <taxon>Dothideomycetes</taxon>
        <taxon>Dothideomycetes incertae sedis</taxon>
        <taxon>Botryosphaeriales</taxon>
        <taxon>Botryosphaeriaceae</taxon>
        <taxon>Botryosphaeria</taxon>
    </lineage>
</organism>
<dbReference type="Proteomes" id="UP000572817">
    <property type="component" value="Unassembled WGS sequence"/>
</dbReference>
<dbReference type="AlphaFoldDB" id="A0A8H4J6V3"/>
<sequence>MCVAFVLDSEGVAYRAQAAAQLCAYAGGLASLLGVTACCVRETNYFLEEGVVVPRRVEQSAVVIAGAMADEEEGLGRRGAKEVEAKARSSFENVLAVES</sequence>
<name>A0A8H4J6V3_9PEZI</name>
<accession>A0A8H4J6V3</accession>
<comment type="caution">
    <text evidence="1">The sequence shown here is derived from an EMBL/GenBank/DDBJ whole genome shotgun (WGS) entry which is preliminary data.</text>
</comment>
<protein>
    <submittedName>
        <fullName evidence="1">Uncharacterized protein</fullName>
    </submittedName>
</protein>
<proteinExistence type="predicted"/>
<evidence type="ECO:0000313" key="1">
    <source>
        <dbReference type="EMBL" id="KAF4314205.1"/>
    </source>
</evidence>
<reference evidence="1" key="1">
    <citation type="submission" date="2020-04" db="EMBL/GenBank/DDBJ databases">
        <title>Genome Assembly and Annotation of Botryosphaeria dothidea sdau 11-99, a Latent Pathogen of Apple Fruit Ring Rot in China.</title>
        <authorList>
            <person name="Yu C."/>
            <person name="Diao Y."/>
            <person name="Lu Q."/>
            <person name="Zhao J."/>
            <person name="Cui S."/>
            <person name="Peng C."/>
            <person name="He B."/>
            <person name="Liu H."/>
        </authorList>
    </citation>
    <scope>NUCLEOTIDE SEQUENCE [LARGE SCALE GENOMIC DNA]</scope>
    <source>
        <strain evidence="1">Sdau11-99</strain>
    </source>
</reference>
<gene>
    <name evidence="1" type="ORF">GTA08_BOTSDO01259</name>
</gene>
<evidence type="ECO:0000313" key="2">
    <source>
        <dbReference type="Proteomes" id="UP000572817"/>
    </source>
</evidence>
<dbReference type="EMBL" id="WWBZ02000001">
    <property type="protein sequence ID" value="KAF4314205.1"/>
    <property type="molecule type" value="Genomic_DNA"/>
</dbReference>
<keyword evidence="2" id="KW-1185">Reference proteome</keyword>